<protein>
    <submittedName>
        <fullName evidence="7">Uncharacterized ABC transporter ATP-binding protein YxlF</fullName>
    </submittedName>
</protein>
<dbReference type="Proteomes" id="UP001174909">
    <property type="component" value="Unassembled WGS sequence"/>
</dbReference>
<evidence type="ECO:0000259" key="6">
    <source>
        <dbReference type="PROSITE" id="PS50893"/>
    </source>
</evidence>
<sequence length="648" mass="68587">MDWPSCSKSLTKQYGPILALDSVDFQVGDGITGLLGPNGAGKSTAIKLSLGLIRLTSGSAEVMGRRPYDSPEVRERLGYMPEHDCLPPAASAAEFLSHMAQVSGLPPAQARTRDATSPDTGGAREGPGAPLGVGGGGVGGLVGGALCGGGVVGGGVVGWGGCVVGFWWWGCGVWWRGCGALPPMAVSTGMKQRVKLGQALVHDPVLVLLDEPTAGLDPAGREDMLRLVRRTGREFGISIILSSQLMNDVESTCDRIIVLEGGHRLRAGDGRRVHRRYRACGRRPALHADYYELVSLVLFLFAAIIGPELLCPDRRDGVIHLYLVRPITPTDYVAARWLALFTVTIALRVLGTTGALDGLVLSASDPAEYLRQNWLDIPRILGAGLVVACSWPRRRWRWRVHRTAGLRRRLRDRSVHHQRHGSGALTACTESGGSGQCEQRVTGGAAKWLSLVSVGEAPTRVNDIIFGKDDPGFGNDPGATFPTNSRVPCRCYAVIEVDNVSKWYGDVVAVNGISVQVFPGITGLLGPNGAGKTTLLHLITGLAACSEGSVTVLGEPSRNNPELYRRVGVMTEKEGVYGFLTGRQFLESTAKMHGLSSVAPAVDRALEIVGMADAQSAASAATPAGCASDASGGGNACTTPRCWYSTNR</sequence>
<keyword evidence="8" id="KW-1185">Reference proteome</keyword>
<evidence type="ECO:0000313" key="8">
    <source>
        <dbReference type="Proteomes" id="UP001174909"/>
    </source>
</evidence>
<proteinExistence type="inferred from homology"/>
<evidence type="ECO:0000256" key="3">
    <source>
        <dbReference type="ARBA" id="ARBA00022741"/>
    </source>
</evidence>
<evidence type="ECO:0000256" key="2">
    <source>
        <dbReference type="ARBA" id="ARBA00022448"/>
    </source>
</evidence>
<dbReference type="Gene3D" id="3.40.50.300">
    <property type="entry name" value="P-loop containing nucleotide triphosphate hydrolases"/>
    <property type="match status" value="2"/>
</dbReference>
<dbReference type="InterPro" id="IPR027417">
    <property type="entry name" value="P-loop_NTPase"/>
</dbReference>
<evidence type="ECO:0000256" key="5">
    <source>
        <dbReference type="SAM" id="MobiDB-lite"/>
    </source>
</evidence>
<comment type="similarity">
    <text evidence="1">Belongs to the ABC transporter superfamily.</text>
</comment>
<dbReference type="InterPro" id="IPR003593">
    <property type="entry name" value="AAA+_ATPase"/>
</dbReference>
<keyword evidence="2" id="KW-0813">Transport</keyword>
<reference evidence="7" key="1">
    <citation type="submission" date="2023-03" db="EMBL/GenBank/DDBJ databases">
        <authorList>
            <person name="Steffen K."/>
            <person name="Cardenas P."/>
        </authorList>
    </citation>
    <scope>NUCLEOTIDE SEQUENCE</scope>
</reference>
<feature type="region of interest" description="Disordered" evidence="5">
    <location>
        <begin position="106"/>
        <end position="130"/>
    </location>
</feature>
<dbReference type="EMBL" id="CASHTH010003220">
    <property type="protein sequence ID" value="CAI8041885.1"/>
    <property type="molecule type" value="Genomic_DNA"/>
</dbReference>
<dbReference type="PROSITE" id="PS50893">
    <property type="entry name" value="ABC_TRANSPORTER_2"/>
    <property type="match status" value="1"/>
</dbReference>
<gene>
    <name evidence="7" type="ORF">GBAR_LOCUS23239</name>
</gene>
<dbReference type="CDD" id="cd03230">
    <property type="entry name" value="ABC_DR_subfamily_A"/>
    <property type="match status" value="1"/>
</dbReference>
<dbReference type="GO" id="GO:0016887">
    <property type="term" value="F:ATP hydrolysis activity"/>
    <property type="evidence" value="ECO:0007669"/>
    <property type="project" value="InterPro"/>
</dbReference>
<organism evidence="7 8">
    <name type="scientific">Geodia barretti</name>
    <name type="common">Barrett's horny sponge</name>
    <dbReference type="NCBI Taxonomy" id="519541"/>
    <lineage>
        <taxon>Eukaryota</taxon>
        <taxon>Metazoa</taxon>
        <taxon>Porifera</taxon>
        <taxon>Demospongiae</taxon>
        <taxon>Heteroscleromorpha</taxon>
        <taxon>Tetractinellida</taxon>
        <taxon>Astrophorina</taxon>
        <taxon>Geodiidae</taxon>
        <taxon>Geodia</taxon>
    </lineage>
</organism>
<dbReference type="PANTHER" id="PTHR43335">
    <property type="entry name" value="ABC TRANSPORTER, ATP-BINDING PROTEIN"/>
    <property type="match status" value="1"/>
</dbReference>
<dbReference type="PANTHER" id="PTHR43335:SF11">
    <property type="entry name" value="ABC TRANSPORTER RELATED"/>
    <property type="match status" value="1"/>
</dbReference>
<dbReference type="InterPro" id="IPR003439">
    <property type="entry name" value="ABC_transporter-like_ATP-bd"/>
</dbReference>
<accession>A0AA35T513</accession>
<comment type="caution">
    <text evidence="7">The sequence shown here is derived from an EMBL/GenBank/DDBJ whole genome shotgun (WGS) entry which is preliminary data.</text>
</comment>
<dbReference type="SUPFAM" id="SSF52540">
    <property type="entry name" value="P-loop containing nucleoside triphosphate hydrolases"/>
    <property type="match status" value="2"/>
</dbReference>
<dbReference type="AlphaFoldDB" id="A0AA35T513"/>
<evidence type="ECO:0000256" key="1">
    <source>
        <dbReference type="ARBA" id="ARBA00005417"/>
    </source>
</evidence>
<dbReference type="GO" id="GO:0005524">
    <property type="term" value="F:ATP binding"/>
    <property type="evidence" value="ECO:0007669"/>
    <property type="project" value="UniProtKB-KW"/>
</dbReference>
<feature type="domain" description="ABC transporter" evidence="6">
    <location>
        <begin position="5"/>
        <end position="286"/>
    </location>
</feature>
<keyword evidence="3" id="KW-0547">Nucleotide-binding</keyword>
<evidence type="ECO:0000313" key="7">
    <source>
        <dbReference type="EMBL" id="CAI8041885.1"/>
    </source>
</evidence>
<dbReference type="Pfam" id="PF00005">
    <property type="entry name" value="ABC_tran"/>
    <property type="match status" value="2"/>
</dbReference>
<keyword evidence="4 7" id="KW-0067">ATP-binding</keyword>
<evidence type="ECO:0000256" key="4">
    <source>
        <dbReference type="ARBA" id="ARBA00022840"/>
    </source>
</evidence>
<dbReference type="SMART" id="SM00382">
    <property type="entry name" value="AAA"/>
    <property type="match status" value="2"/>
</dbReference>
<name>A0AA35T513_GEOBA</name>